<feature type="compositionally biased region" description="Acidic residues" evidence="1">
    <location>
        <begin position="384"/>
        <end position="399"/>
    </location>
</feature>
<dbReference type="GO" id="GO:0005634">
    <property type="term" value="C:nucleus"/>
    <property type="evidence" value="ECO:0007669"/>
    <property type="project" value="InterPro"/>
</dbReference>
<feature type="compositionally biased region" description="Acidic residues" evidence="1">
    <location>
        <begin position="909"/>
        <end position="927"/>
    </location>
</feature>
<feature type="compositionally biased region" description="Acidic residues" evidence="1">
    <location>
        <begin position="1105"/>
        <end position="1141"/>
    </location>
</feature>
<feature type="compositionally biased region" description="Low complexity" evidence="1">
    <location>
        <begin position="868"/>
        <end position="907"/>
    </location>
</feature>
<feature type="compositionally biased region" description="Gly residues" evidence="1">
    <location>
        <begin position="1090"/>
        <end position="1100"/>
    </location>
</feature>
<reference evidence="4 5" key="1">
    <citation type="submission" date="2019-07" db="EMBL/GenBank/DDBJ databases">
        <title>Genomes of Cafeteria roenbergensis.</title>
        <authorList>
            <person name="Fischer M.G."/>
            <person name="Hackl T."/>
            <person name="Roman M."/>
        </authorList>
    </citation>
    <scope>NUCLEOTIDE SEQUENCE [LARGE SCALE GENOMIC DNA]</scope>
    <source>
        <strain evidence="4 5">RCC970-E3</strain>
    </source>
</reference>
<evidence type="ECO:0000313" key="5">
    <source>
        <dbReference type="Proteomes" id="UP000324907"/>
    </source>
</evidence>
<feature type="region of interest" description="Disordered" evidence="1">
    <location>
        <begin position="1031"/>
        <end position="1059"/>
    </location>
</feature>
<dbReference type="Pfam" id="PF23726">
    <property type="entry name" value="Beta-prop_RSE1_2nd"/>
    <property type="match status" value="1"/>
</dbReference>
<sequence length="2143" mass="215167">MHLAHRSMIPPSGVESSCFADLAGPGSRNLVAATPSGIDVFAIRPRTNAAGEETGFARLDHVTTLQLAERPTSVRRVVLQGGAARSVSGLSTCDVLAVSFEASRVAILGLDPTSLRLVTLSLISFEEVVSRSACVNVPAFAPTGNASPAQAVGRVIVDPAHRCIAQIVTSESVAIMPLRQASAPSLPPTGAAAAAAVAAAAGTPGHSLGGSADSVLATASAIHGQPFIASLADVGPAGLAGVVRDAGFLPGYVKPTLAVLVEVTPTCAARLGYVRHSCVLAAFAVRDPSEARPLRTGAFGEASKAARKALSARSAGQSGPAAAAGAGEADPQAAAGGGAAGAGPTDPPQSSRLAATSGAHRGHSGAGHQDADAGQAGRAADDGGVGEDDEDEEEEEEDAGAGGRTQLAWTADALPHDSFAVIPVASPLGGVVVLSPSAIVYATQGRALGCPLNGFASQSLNPATVRIAQPLGQAVPTLAAAMEARAGRAAEVAQPTDRPPRRASLEGCRWAWLRPNRMLLVPRAGQAIVLTLIPSAGGTEVAALDATLAGPTPTPTSSLASMGGAWLFMGSRTGDSVLLSYSLAGDGDGGAAGGEGRAGAAEGSLAKRPRPADAKPQAPLSLVRHARLPSAAPIVDACLIHESTKLAVQDKRPDMVLDLELLACAGEGRTGALLSIKRGLRLKPRSNPLNLSGYVGVFSVAFAPGTAGTALDDAGRPFDRFMLISREGATRALASSEHLKEVLPPASPFVADRQTLFAAGIFGGAAAVQVTDVGARVITPDLERLDLVIPGSAGHSGTTADGGKVAVVDLEVDSEDATPPVVEGASAVGSWLALRLSDGSVTLAEVWAADEDDAAAGDEGGESRAPQAADQGSSGSSGSSSSSGSSGSSRESSGAGETAAADAGRAGDAQDEAEAEEGAEDAEEAEDAGVRVGQLMVAAGARIAARGDVITAVCVFVDSTGHLARAAARDARRRRRAAQAELAEANPTLLATPGMDVAVVPSCAAAVPVAQPDPWLPRSGQRQELAPIAGGEVDGAGSVEPTQLRTPGLAQPSTGSGADDALEAIFAGGRTAWTAKGEASPGIGSEDPSGSGGASAGAGAGHAQEEEEAEEEEALPGFEDDPAEEEEAIPGFEDDDDDAVADDGGVPGLEDDDDPKEDGGAAGGSDAAAAAADPEQDPVASDVSGVGAASGSRKRPRSDGEDGDAPGAEEAAGAPGDDGAGEGHAPQLAVPAADSGNQDTLGSGGGNAKKGEEEEADDDNSDGDDDDDEEEEVSTEAGGEFLVVCRQSGRIQVLSLPNCNVVFDCLDAGASPEVIANDDAAMARRALGVREAQAAVPAGGLLPGDEHMRAADVAMAVIAGRPCLVLAMATGDVSVYQLASADGAPTGGAAAPPPGATASGRTPPLDPRRATALRWVRVDHSVVTRPPSTLAAAAASAAAEAAAAATAAAAAGTPSSSEAAAAAVEAPQAEGLATEGDGAATGAEATPHATAGHPALHQLDPQCARFSRAPSIVCVPDLSGWGAAVAVLSSQPVWVVARRGRPHVVPLVVPDAPGRPPRPGAPSHSAAAASAAGTPLAKAAAAAAEPLGVTSASAGMASLAPFAVASLCPLHVPSGQRSVVALLPHRGLLAISDVTSPDPNTWIAGEALITRQGLGATPRAVVYCRAVSAVPRVVRAPPTGRPGAPPAAPAPLPPGSSKPLIDPVLAVVLEFRTPRPAHVEAAEEAARMRFKGQESEQVDLGPHRDLCSPPDEYAPPVDTVRHVLRVYERRTGVVVKELSLDPSERVLCMSEMALPGDTRARRDSVLVLGTGFVFPRGEDELAQSRMVMLRLGRDLGVEGIPNGSVKPIDMKPRLFRTRGVTAVAPLITPTGNFAVVSTGVRLLVFHWTAGDFEERAFYDLRFWTTSLSVAGPVIAVGDVSQSVRLLQWREQPPNIESMASDGRQLPVLSTAAITGAGRSGIVASTVDGDMVVFEMMSKPTDRLAACAGLRHTAPVPALVRIKLHMTDDATGAALPPATKAPPRFGLICCNTDGGVSVLAATDPKSQVAAHAVAAVAASALPSGAGLDPLRAGAARLARRPGGALADLASGAASRHVLHFGGDFGRLVCAGDRRLLRDAALAAGQEAQGCLAAAGALERAAAVL</sequence>
<comment type="caution">
    <text evidence="4">The sequence shown here is derived from an EMBL/GenBank/DDBJ whole genome shotgun (WGS) entry which is preliminary data.</text>
</comment>
<feature type="domain" description="RSE1/DDB1/CPSF1 C-terminal" evidence="2">
    <location>
        <begin position="1764"/>
        <end position="2069"/>
    </location>
</feature>
<dbReference type="Pfam" id="PF03178">
    <property type="entry name" value="CPSF_A"/>
    <property type="match status" value="1"/>
</dbReference>
<dbReference type="InterPro" id="IPR050358">
    <property type="entry name" value="RSE1/DDB1/CFT1"/>
</dbReference>
<feature type="region of interest" description="Disordered" evidence="1">
    <location>
        <begin position="1384"/>
        <end position="1407"/>
    </location>
</feature>
<dbReference type="Gene3D" id="2.130.10.10">
    <property type="entry name" value="YVTN repeat-like/Quinoprotein amine dehydrogenase"/>
    <property type="match status" value="4"/>
</dbReference>
<feature type="region of interest" description="Disordered" evidence="1">
    <location>
        <begin position="310"/>
        <end position="404"/>
    </location>
</feature>
<feature type="compositionally biased region" description="Low complexity" evidence="1">
    <location>
        <begin position="1164"/>
        <end position="1191"/>
    </location>
</feature>
<evidence type="ECO:0000259" key="2">
    <source>
        <dbReference type="Pfam" id="PF03178"/>
    </source>
</evidence>
<feature type="compositionally biased region" description="Pro residues" evidence="1">
    <location>
        <begin position="1679"/>
        <end position="1696"/>
    </location>
</feature>
<evidence type="ECO:0008006" key="6">
    <source>
        <dbReference type="Google" id="ProtNLM"/>
    </source>
</evidence>
<dbReference type="GO" id="GO:0003676">
    <property type="term" value="F:nucleic acid binding"/>
    <property type="evidence" value="ECO:0007669"/>
    <property type="project" value="InterPro"/>
</dbReference>
<dbReference type="InterPro" id="IPR058543">
    <property type="entry name" value="Beta-prop_RSE1/DDB1/CPSF1_2nd"/>
</dbReference>
<dbReference type="PANTHER" id="PTHR10644">
    <property type="entry name" value="DNA REPAIR/RNA PROCESSING CPSF FAMILY"/>
    <property type="match status" value="1"/>
</dbReference>
<evidence type="ECO:0000256" key="1">
    <source>
        <dbReference type="SAM" id="MobiDB-lite"/>
    </source>
</evidence>
<feature type="region of interest" description="Disordered" evidence="1">
    <location>
        <begin position="1460"/>
        <end position="1495"/>
    </location>
</feature>
<feature type="compositionally biased region" description="Low complexity" evidence="1">
    <location>
        <begin position="1205"/>
        <end position="1217"/>
    </location>
</feature>
<feature type="region of interest" description="Disordered" evidence="1">
    <location>
        <begin position="590"/>
        <end position="617"/>
    </location>
</feature>
<feature type="region of interest" description="Disordered" evidence="1">
    <location>
        <begin position="1733"/>
        <end position="1753"/>
    </location>
</feature>
<feature type="compositionally biased region" description="Low complexity" evidence="1">
    <location>
        <begin position="1384"/>
        <end position="1403"/>
    </location>
</feature>
<dbReference type="InterPro" id="IPR004871">
    <property type="entry name" value="RSE1/DDB1/CPSF1_C"/>
</dbReference>
<feature type="region of interest" description="Disordered" evidence="1">
    <location>
        <begin position="1075"/>
        <end position="1277"/>
    </location>
</feature>
<feature type="compositionally biased region" description="Low complexity" evidence="1">
    <location>
        <begin position="366"/>
        <end position="378"/>
    </location>
</feature>
<feature type="compositionally biased region" description="Low complexity" evidence="1">
    <location>
        <begin position="1460"/>
        <end position="1486"/>
    </location>
</feature>
<dbReference type="InterPro" id="IPR015943">
    <property type="entry name" value="WD40/YVTN_repeat-like_dom_sf"/>
</dbReference>
<protein>
    <recommendedName>
        <fullName evidence="6">Cleavage/polyadenylation specificity factor A subunit N-terminal domain-containing protein</fullName>
    </recommendedName>
</protein>
<feature type="compositionally biased region" description="Acidic residues" evidence="1">
    <location>
        <begin position="1253"/>
        <end position="1274"/>
    </location>
</feature>
<feature type="compositionally biased region" description="Polar residues" evidence="1">
    <location>
        <begin position="1040"/>
        <end position="1056"/>
    </location>
</feature>
<feature type="region of interest" description="Disordered" evidence="1">
    <location>
        <begin position="854"/>
        <end position="927"/>
    </location>
</feature>
<dbReference type="Proteomes" id="UP000324907">
    <property type="component" value="Unassembled WGS sequence"/>
</dbReference>
<accession>A0A5A8DUL1</accession>
<organism evidence="4 5">
    <name type="scientific">Cafeteria roenbergensis</name>
    <name type="common">Marine flagellate</name>
    <dbReference type="NCBI Taxonomy" id="33653"/>
    <lineage>
        <taxon>Eukaryota</taxon>
        <taxon>Sar</taxon>
        <taxon>Stramenopiles</taxon>
        <taxon>Bigyra</taxon>
        <taxon>Opalozoa</taxon>
        <taxon>Bicosoecida</taxon>
        <taxon>Cafeteriaceae</taxon>
        <taxon>Cafeteria</taxon>
    </lineage>
</organism>
<evidence type="ECO:0000259" key="3">
    <source>
        <dbReference type="Pfam" id="PF23726"/>
    </source>
</evidence>
<dbReference type="EMBL" id="VLTL01000028">
    <property type="protein sequence ID" value="KAA0168344.1"/>
    <property type="molecule type" value="Genomic_DNA"/>
</dbReference>
<feature type="domain" description="RSE1/DDB1/CPSF1 second beta-propeller" evidence="3">
    <location>
        <begin position="691"/>
        <end position="786"/>
    </location>
</feature>
<gene>
    <name evidence="4" type="ORF">FNF28_02504</name>
</gene>
<feature type="compositionally biased region" description="Low complexity" evidence="1">
    <location>
        <begin position="310"/>
        <end position="334"/>
    </location>
</feature>
<name>A0A5A8DUL1_CAFRO</name>
<evidence type="ECO:0000313" key="4">
    <source>
        <dbReference type="EMBL" id="KAA0168344.1"/>
    </source>
</evidence>
<feature type="region of interest" description="Disordered" evidence="1">
    <location>
        <begin position="1675"/>
        <end position="1696"/>
    </location>
</feature>
<proteinExistence type="predicted"/>